<comment type="caution">
    <text evidence="6">The sequence shown here is derived from an EMBL/GenBank/DDBJ whole genome shotgun (WGS) entry which is preliminary data.</text>
</comment>
<dbReference type="GO" id="GO:1990904">
    <property type="term" value="C:ribonucleoprotein complex"/>
    <property type="evidence" value="ECO:0007669"/>
    <property type="project" value="UniProtKB-KW"/>
</dbReference>
<organism evidence="6 7">
    <name type="scientific">Schizophyllum amplum</name>
    <dbReference type="NCBI Taxonomy" id="97359"/>
    <lineage>
        <taxon>Eukaryota</taxon>
        <taxon>Fungi</taxon>
        <taxon>Dikarya</taxon>
        <taxon>Basidiomycota</taxon>
        <taxon>Agaricomycotina</taxon>
        <taxon>Agaricomycetes</taxon>
        <taxon>Agaricomycetidae</taxon>
        <taxon>Agaricales</taxon>
        <taxon>Schizophyllaceae</taxon>
        <taxon>Schizophyllum</taxon>
    </lineage>
</organism>
<keyword evidence="3 4" id="KW-0687">Ribonucleoprotein</keyword>
<protein>
    <recommendedName>
        <fullName evidence="8">S15/NS1 RNA-binding domain-containing protein</fullName>
    </recommendedName>
</protein>
<dbReference type="HAMAP" id="MF_01343_B">
    <property type="entry name" value="Ribosomal_uS15_B"/>
    <property type="match status" value="1"/>
</dbReference>
<evidence type="ECO:0000256" key="4">
    <source>
        <dbReference type="RuleBase" id="RU003919"/>
    </source>
</evidence>
<gene>
    <name evidence="6" type="ORF">BD626DRAFT_477444</name>
</gene>
<sequence>MLRALSALRPPAPAARALSTSTAVAAARQVRKTHNVKKEERWRREEARRPNPVLGTRPGDEAKWEKSDLAKILVLEEHFRATPVEAGRQEERLPVGTVEMPKRLAYGVHEEEKKLLFRYLPYLSSTTEVLTMHDNDPRKVEAIAAGEAAERQKASNFAKLVDLRNTNAAGLAYENRKRIIATFSDPAKPHDPGRTEVQVALLTYQIRKLYTHLRNFKRDVGNRLPLRKLVHQRAKLLRYLKRTDRARWNILLDRCGLEADAVEGELIV</sequence>
<reference evidence="6 7" key="1">
    <citation type="journal article" date="2019" name="New Phytol.">
        <title>Comparative genomics reveals unique wood-decay strategies and fruiting body development in the Schizophyllaceae.</title>
        <authorList>
            <person name="Almasi E."/>
            <person name="Sahu N."/>
            <person name="Krizsan K."/>
            <person name="Balint B."/>
            <person name="Kovacs G.M."/>
            <person name="Kiss B."/>
            <person name="Cseklye J."/>
            <person name="Drula E."/>
            <person name="Henrissat B."/>
            <person name="Nagy I."/>
            <person name="Chovatia M."/>
            <person name="Adam C."/>
            <person name="LaButti K."/>
            <person name="Lipzen A."/>
            <person name="Riley R."/>
            <person name="Grigoriev I.V."/>
            <person name="Nagy L.G."/>
        </authorList>
    </citation>
    <scope>NUCLEOTIDE SEQUENCE [LARGE SCALE GENOMIC DNA]</scope>
    <source>
        <strain evidence="6 7">NL-1724</strain>
    </source>
</reference>
<dbReference type="PANTHER" id="PTHR23321">
    <property type="entry name" value="RIBOSOMAL PROTEIN S15, BACTERIAL AND ORGANELLAR"/>
    <property type="match status" value="1"/>
</dbReference>
<dbReference type="InterPro" id="IPR000589">
    <property type="entry name" value="Ribosomal_uS15"/>
</dbReference>
<feature type="region of interest" description="Disordered" evidence="5">
    <location>
        <begin position="25"/>
        <end position="61"/>
    </location>
</feature>
<dbReference type="InterPro" id="IPR009068">
    <property type="entry name" value="uS15_NS1_RNA-bd_sf"/>
</dbReference>
<dbReference type="PROSITE" id="PS00362">
    <property type="entry name" value="RIBOSOMAL_S15"/>
    <property type="match status" value="1"/>
</dbReference>
<evidence type="ECO:0000313" key="6">
    <source>
        <dbReference type="EMBL" id="TRM70440.1"/>
    </source>
</evidence>
<comment type="similarity">
    <text evidence="1 4">Belongs to the universal ribosomal protein uS15 family.</text>
</comment>
<dbReference type="InterPro" id="IPR005290">
    <property type="entry name" value="Ribosomal_uS15_bac-type"/>
</dbReference>
<evidence type="ECO:0000256" key="1">
    <source>
        <dbReference type="ARBA" id="ARBA00008434"/>
    </source>
</evidence>
<evidence type="ECO:0000256" key="5">
    <source>
        <dbReference type="SAM" id="MobiDB-lite"/>
    </source>
</evidence>
<keyword evidence="7" id="KW-1185">Reference proteome</keyword>
<evidence type="ECO:0000256" key="2">
    <source>
        <dbReference type="ARBA" id="ARBA00022980"/>
    </source>
</evidence>
<accession>A0A550D072</accession>
<evidence type="ECO:0000313" key="7">
    <source>
        <dbReference type="Proteomes" id="UP000320762"/>
    </source>
</evidence>
<dbReference type="GO" id="GO:0005840">
    <property type="term" value="C:ribosome"/>
    <property type="evidence" value="ECO:0007669"/>
    <property type="project" value="UniProtKB-KW"/>
</dbReference>
<dbReference type="EMBL" id="VDMD01000001">
    <property type="protein sequence ID" value="TRM70440.1"/>
    <property type="molecule type" value="Genomic_DNA"/>
</dbReference>
<dbReference type="AlphaFoldDB" id="A0A550D072"/>
<keyword evidence="2 4" id="KW-0689">Ribosomal protein</keyword>
<dbReference type="SUPFAM" id="SSF47060">
    <property type="entry name" value="S15/NS1 RNA-binding domain"/>
    <property type="match status" value="1"/>
</dbReference>
<dbReference type="Gene3D" id="1.10.287.10">
    <property type="entry name" value="S15/NS1, RNA-binding"/>
    <property type="match status" value="1"/>
</dbReference>
<dbReference type="SMART" id="SM01387">
    <property type="entry name" value="Ribosomal_S15"/>
    <property type="match status" value="1"/>
</dbReference>
<evidence type="ECO:0008006" key="8">
    <source>
        <dbReference type="Google" id="ProtNLM"/>
    </source>
</evidence>
<dbReference type="Proteomes" id="UP000320762">
    <property type="component" value="Unassembled WGS sequence"/>
</dbReference>
<dbReference type="GO" id="GO:0003735">
    <property type="term" value="F:structural constituent of ribosome"/>
    <property type="evidence" value="ECO:0007669"/>
    <property type="project" value="InterPro"/>
</dbReference>
<dbReference type="Pfam" id="PF00312">
    <property type="entry name" value="Ribosomal_S15"/>
    <property type="match status" value="1"/>
</dbReference>
<dbReference type="STRING" id="97359.A0A550D072"/>
<name>A0A550D072_9AGAR</name>
<dbReference type="GO" id="GO:0006412">
    <property type="term" value="P:translation"/>
    <property type="evidence" value="ECO:0007669"/>
    <property type="project" value="InterPro"/>
</dbReference>
<dbReference type="OrthoDB" id="441444at2759"/>
<evidence type="ECO:0000256" key="3">
    <source>
        <dbReference type="ARBA" id="ARBA00023274"/>
    </source>
</evidence>
<proteinExistence type="inferred from homology"/>
<feature type="compositionally biased region" description="Basic and acidic residues" evidence="5">
    <location>
        <begin position="36"/>
        <end position="49"/>
    </location>
</feature>
<dbReference type="PANTHER" id="PTHR23321:SF26">
    <property type="entry name" value="SMALL RIBOSOMAL SUBUNIT PROTEIN US15M"/>
    <property type="match status" value="1"/>
</dbReference>
<dbReference type="GO" id="GO:0005737">
    <property type="term" value="C:cytoplasm"/>
    <property type="evidence" value="ECO:0007669"/>
    <property type="project" value="UniProtKB-ARBA"/>
</dbReference>